<dbReference type="OrthoDB" id="9983043at2759"/>
<reference evidence="1 2" key="1">
    <citation type="submission" date="2019-03" db="EMBL/GenBank/DDBJ databases">
        <title>First draft genome of Liparis tanakae, snailfish: a comprehensive survey of snailfish specific genes.</title>
        <authorList>
            <person name="Kim W."/>
            <person name="Song I."/>
            <person name="Jeong J.-H."/>
            <person name="Kim D."/>
            <person name="Kim S."/>
            <person name="Ryu S."/>
            <person name="Song J.Y."/>
            <person name="Lee S.K."/>
        </authorList>
    </citation>
    <scope>NUCLEOTIDE SEQUENCE [LARGE SCALE GENOMIC DNA]</scope>
    <source>
        <tissue evidence="1">Muscle</tissue>
    </source>
</reference>
<dbReference type="EMBL" id="SRLO01000024">
    <property type="protein sequence ID" value="TNN84848.1"/>
    <property type="molecule type" value="Genomic_DNA"/>
</dbReference>
<dbReference type="PANTHER" id="PTHR21615:SF2">
    <property type="entry name" value="CYCLIN N-TERMINAL DOMAIN-CONTAINING PROTEIN 1"/>
    <property type="match status" value="1"/>
</dbReference>
<dbReference type="Proteomes" id="UP000314294">
    <property type="component" value="Unassembled WGS sequence"/>
</dbReference>
<keyword evidence="2" id="KW-1185">Reference proteome</keyword>
<dbReference type="AlphaFoldDB" id="A0A4Z2J5C2"/>
<dbReference type="GO" id="GO:0035861">
    <property type="term" value="C:site of double-strand break"/>
    <property type="evidence" value="ECO:0007669"/>
    <property type="project" value="TreeGrafter"/>
</dbReference>
<gene>
    <name evidence="1" type="primary">CNTD1</name>
    <name evidence="1" type="ORF">EYF80_004893</name>
</gene>
<dbReference type="Gene3D" id="1.10.472.10">
    <property type="entry name" value="Cyclin-like"/>
    <property type="match status" value="2"/>
</dbReference>
<proteinExistence type="predicted"/>
<comment type="caution">
    <text evidence="1">The sequence shown here is derived from an EMBL/GenBank/DDBJ whole genome shotgun (WGS) entry which is preliminary data.</text>
</comment>
<name>A0A4Z2J5C2_9TELE</name>
<organism evidence="1 2">
    <name type="scientific">Liparis tanakae</name>
    <name type="common">Tanaka's snailfish</name>
    <dbReference type="NCBI Taxonomy" id="230148"/>
    <lineage>
        <taxon>Eukaryota</taxon>
        <taxon>Metazoa</taxon>
        <taxon>Chordata</taxon>
        <taxon>Craniata</taxon>
        <taxon>Vertebrata</taxon>
        <taxon>Euteleostomi</taxon>
        <taxon>Actinopterygii</taxon>
        <taxon>Neopterygii</taxon>
        <taxon>Teleostei</taxon>
        <taxon>Neoteleostei</taxon>
        <taxon>Acanthomorphata</taxon>
        <taxon>Eupercaria</taxon>
        <taxon>Perciformes</taxon>
        <taxon>Cottioidei</taxon>
        <taxon>Cottales</taxon>
        <taxon>Liparidae</taxon>
        <taxon>Liparis</taxon>
    </lineage>
</organism>
<protein>
    <submittedName>
        <fullName evidence="1">Cyclin N-terminal domain-containing protein 1</fullName>
    </submittedName>
</protein>
<dbReference type="GO" id="GO:0007131">
    <property type="term" value="P:reciprocal meiotic recombination"/>
    <property type="evidence" value="ECO:0007669"/>
    <property type="project" value="TreeGrafter"/>
</dbReference>
<sequence length="635" mass="69439">MGRFMVKHLTGLLATPTPEDAAADEPERSEEAVLKKIKDTFHLIVFSCVQLASKLSLHSHMIDNNTAVHFLRSVGLSVSKQILLESELMVLKGLEFRLDAPNPLTYVEILLEVLGHNEPSIPVERLHLLCHQVLQFVSLQRTAVYDSLLVMTTRCVSPSREQRPCGRPAALRLTMGLCADCYVSAARRSSSRATVVDLLWRTLLPGYAIRPIPSMIRELRLSSSLPTVGLDAAALNGAGVIFRVARSSYFGPTGNVRAGRVNWIEEAARSAALPQTRYRSRSRSRGGADASTYLTLHSLLSDIWSFSTGSYVVMRNNAAACRESATSNEFMMGTFLTSSYHGAFDEMKIVEVLCWGRRDRGGPEAFICNVEPQSVVEVKMTHALRIQKPCGQRGIMHSGTGWRFEYLVPAVRIAVKQACCAGRFLALRFSTNHHLPGRQLPDLCDPSSFGKAVDLMSLLERDRDCGSAPGNVASLPSKPDLETCLLSTHDEQLVSAAKGTVALAGCREVCGVTVAGSRMQLWPSGFDQSDAAGCKSPLGAGEDDDERVISVVEGDVKKTVAPQWGCVGEADNTYSLFPFADAGEAQPSNVDQREARSKGRLICRRVTFSERREGVEMTPRGSIHRLNPSVDGFLD</sequence>
<evidence type="ECO:0000313" key="1">
    <source>
        <dbReference type="EMBL" id="TNN84848.1"/>
    </source>
</evidence>
<dbReference type="PANTHER" id="PTHR21615">
    <property type="entry name" value="CYCLIN N-TERMINAL DOMAIN-CONTAINING PROTEIN 1"/>
    <property type="match status" value="1"/>
</dbReference>
<evidence type="ECO:0000313" key="2">
    <source>
        <dbReference type="Proteomes" id="UP000314294"/>
    </source>
</evidence>
<accession>A0A4Z2J5C2</accession>